<sequence length="186" mass="21414">VAIIIKQDFDVRREVGYLYGSDAVANLPRIVYVFEESDVYFDSASLNKKDEASATLRDFIKVGRNFGLRAFCVVTACVGELGTKLRRRTKHIIGKIISDSDYREYNRMKKGLGKLALELPRFHWIYYNGKVSKPFKIPDLVRNVPKDFEVERGSPKHTEVVSQPQIKWSYVIIGLSVITILFLLFY</sequence>
<reference evidence="2" key="1">
    <citation type="journal article" date="2014" name="Front. Microbiol.">
        <title>High frequency of phylogenetically diverse reductive dehalogenase-homologous genes in deep subseafloor sedimentary metagenomes.</title>
        <authorList>
            <person name="Kawai M."/>
            <person name="Futagami T."/>
            <person name="Toyoda A."/>
            <person name="Takaki Y."/>
            <person name="Nishi S."/>
            <person name="Hori S."/>
            <person name="Arai W."/>
            <person name="Tsubouchi T."/>
            <person name="Morono Y."/>
            <person name="Uchiyama I."/>
            <person name="Ito T."/>
            <person name="Fujiyama A."/>
            <person name="Inagaki F."/>
            <person name="Takami H."/>
        </authorList>
    </citation>
    <scope>NUCLEOTIDE SEQUENCE</scope>
    <source>
        <strain evidence="2">Expedition CK06-06</strain>
    </source>
</reference>
<evidence type="ECO:0000313" key="2">
    <source>
        <dbReference type="EMBL" id="GAG39365.1"/>
    </source>
</evidence>
<feature type="transmembrane region" description="Helical" evidence="1">
    <location>
        <begin position="168"/>
        <end position="185"/>
    </location>
</feature>
<protein>
    <submittedName>
        <fullName evidence="2">Uncharacterized protein</fullName>
    </submittedName>
</protein>
<name>X0X8I0_9ZZZZ</name>
<keyword evidence="1" id="KW-0472">Membrane</keyword>
<keyword evidence="1" id="KW-0812">Transmembrane</keyword>
<dbReference type="EMBL" id="BARS01047380">
    <property type="protein sequence ID" value="GAG39365.1"/>
    <property type="molecule type" value="Genomic_DNA"/>
</dbReference>
<gene>
    <name evidence="2" type="ORF">S01H1_71177</name>
</gene>
<proteinExistence type="predicted"/>
<comment type="caution">
    <text evidence="2">The sequence shown here is derived from an EMBL/GenBank/DDBJ whole genome shotgun (WGS) entry which is preliminary data.</text>
</comment>
<evidence type="ECO:0000256" key="1">
    <source>
        <dbReference type="SAM" id="Phobius"/>
    </source>
</evidence>
<feature type="non-terminal residue" evidence="2">
    <location>
        <position position="1"/>
    </location>
</feature>
<keyword evidence="1" id="KW-1133">Transmembrane helix</keyword>
<accession>X0X8I0</accession>
<dbReference type="AlphaFoldDB" id="X0X8I0"/>
<organism evidence="2">
    <name type="scientific">marine sediment metagenome</name>
    <dbReference type="NCBI Taxonomy" id="412755"/>
    <lineage>
        <taxon>unclassified sequences</taxon>
        <taxon>metagenomes</taxon>
        <taxon>ecological metagenomes</taxon>
    </lineage>
</organism>